<comment type="similarity">
    <text evidence="2">Belongs to the bacterial solute-binding protein 8 family.</text>
</comment>
<dbReference type="InterPro" id="IPR051313">
    <property type="entry name" value="Bact_iron-sidero_bind"/>
</dbReference>
<evidence type="ECO:0000256" key="3">
    <source>
        <dbReference type="ARBA" id="ARBA00022448"/>
    </source>
</evidence>
<reference evidence="6" key="1">
    <citation type="submission" date="2023-10" db="EMBL/GenBank/DDBJ databases">
        <title>Development of a sustainable strategy for remediation of hydrocarbon-contaminated territories based on the waste exchange concept.</title>
        <authorList>
            <person name="Krivoruchko A."/>
        </authorList>
    </citation>
    <scope>NUCLEOTIDE SEQUENCE</scope>
    <source>
        <strain evidence="6">IEGM 68</strain>
    </source>
</reference>
<dbReference type="EMBL" id="JAWLUP010000018">
    <property type="protein sequence ID" value="MDV7264963.1"/>
    <property type="molecule type" value="Genomic_DNA"/>
</dbReference>
<dbReference type="PANTHER" id="PTHR30532:SF25">
    <property type="entry name" value="IRON(III) DICITRATE-BINDING PERIPLASMIC PROTEIN"/>
    <property type="match status" value="1"/>
</dbReference>
<evidence type="ECO:0000256" key="2">
    <source>
        <dbReference type="ARBA" id="ARBA00008814"/>
    </source>
</evidence>
<keyword evidence="3" id="KW-0813">Transport</keyword>
<evidence type="ECO:0000256" key="4">
    <source>
        <dbReference type="ARBA" id="ARBA00022729"/>
    </source>
</evidence>
<protein>
    <submittedName>
        <fullName evidence="6">Iron-siderophore ABC transporter substrate-binding protein</fullName>
    </submittedName>
</protein>
<dbReference type="AlphaFoldDB" id="A0AAE4UZD2"/>
<dbReference type="Proteomes" id="UP001185863">
    <property type="component" value="Unassembled WGS sequence"/>
</dbReference>
<organism evidence="6 7">
    <name type="scientific">Rhodococcus oxybenzonivorans</name>
    <dbReference type="NCBI Taxonomy" id="1990687"/>
    <lineage>
        <taxon>Bacteria</taxon>
        <taxon>Bacillati</taxon>
        <taxon>Actinomycetota</taxon>
        <taxon>Actinomycetes</taxon>
        <taxon>Mycobacteriales</taxon>
        <taxon>Nocardiaceae</taxon>
        <taxon>Rhodococcus</taxon>
    </lineage>
</organism>
<dbReference type="Gene3D" id="3.40.50.1980">
    <property type="entry name" value="Nitrogenase molybdenum iron protein domain"/>
    <property type="match status" value="2"/>
</dbReference>
<gene>
    <name evidence="6" type="ORF">R4315_10450</name>
</gene>
<dbReference type="GO" id="GO:0030288">
    <property type="term" value="C:outer membrane-bounded periplasmic space"/>
    <property type="evidence" value="ECO:0007669"/>
    <property type="project" value="TreeGrafter"/>
</dbReference>
<evidence type="ECO:0000259" key="5">
    <source>
        <dbReference type="PROSITE" id="PS50983"/>
    </source>
</evidence>
<dbReference type="PANTHER" id="PTHR30532">
    <property type="entry name" value="IRON III DICITRATE-BINDING PERIPLASMIC PROTEIN"/>
    <property type="match status" value="1"/>
</dbReference>
<dbReference type="PROSITE" id="PS51318">
    <property type="entry name" value="TAT"/>
    <property type="match status" value="1"/>
</dbReference>
<accession>A0AAE4UZD2</accession>
<name>A0AAE4UZD2_9NOCA</name>
<sequence>MRATTCSPEVTEAQWQELVAALTRRQFGAGLGAAALAALTAACARSGTDSGTGAEGSRTITHAMGTTVVSARPTRIVALDSLPIDTVVSLGKTPVGAAQAGSADGLPAYLGTGLENTAVVGSIAEPSLEAIAALRPDLILSSKQRHGELYDSLAAIAPTVFAVSPAVDWQGTITLFAEAMGEQDTAAEKLAAFHARAAAVRARLGAGGRTAHIIRVMDNGLRLHGPETFAGSVLTEAGFTITGQTWDAKNNMSEISLEHVNQVDSDIAFVANTLPPGELGIAPELVAQMGASRRGGVHQTNYRTWITGIGLGGANLILDDL</sequence>
<evidence type="ECO:0000313" key="6">
    <source>
        <dbReference type="EMBL" id="MDV7264963.1"/>
    </source>
</evidence>
<proteinExistence type="inferred from homology"/>
<dbReference type="GO" id="GO:1901678">
    <property type="term" value="P:iron coordination entity transport"/>
    <property type="evidence" value="ECO:0007669"/>
    <property type="project" value="UniProtKB-ARBA"/>
</dbReference>
<comment type="caution">
    <text evidence="6">The sequence shown here is derived from an EMBL/GenBank/DDBJ whole genome shotgun (WGS) entry which is preliminary data.</text>
</comment>
<dbReference type="CDD" id="cd01146">
    <property type="entry name" value="FhuD"/>
    <property type="match status" value="1"/>
</dbReference>
<dbReference type="PROSITE" id="PS50983">
    <property type="entry name" value="FE_B12_PBP"/>
    <property type="match status" value="1"/>
</dbReference>
<dbReference type="InterPro" id="IPR006311">
    <property type="entry name" value="TAT_signal"/>
</dbReference>
<evidence type="ECO:0000313" key="7">
    <source>
        <dbReference type="Proteomes" id="UP001185863"/>
    </source>
</evidence>
<dbReference type="SUPFAM" id="SSF53807">
    <property type="entry name" value="Helical backbone' metal receptor"/>
    <property type="match status" value="1"/>
</dbReference>
<keyword evidence="4" id="KW-0732">Signal</keyword>
<feature type="domain" description="Fe/B12 periplasmic-binding" evidence="5">
    <location>
        <begin position="75"/>
        <end position="321"/>
    </location>
</feature>
<comment type="subcellular location">
    <subcellularLocation>
        <location evidence="1">Cell envelope</location>
    </subcellularLocation>
</comment>
<dbReference type="Pfam" id="PF01497">
    <property type="entry name" value="Peripla_BP_2"/>
    <property type="match status" value="1"/>
</dbReference>
<dbReference type="RefSeq" id="WP_213575552.1">
    <property type="nucleotide sequence ID" value="NZ_JAWLUP010000018.1"/>
</dbReference>
<evidence type="ECO:0000256" key="1">
    <source>
        <dbReference type="ARBA" id="ARBA00004196"/>
    </source>
</evidence>
<dbReference type="InterPro" id="IPR002491">
    <property type="entry name" value="ABC_transptr_periplasmic_BD"/>
</dbReference>